<evidence type="ECO:0000256" key="9">
    <source>
        <dbReference type="SAM" id="MobiDB-lite"/>
    </source>
</evidence>
<protein>
    <recommendedName>
        <fullName evidence="10">C2H2-type domain-containing protein</fullName>
    </recommendedName>
</protein>
<keyword evidence="3" id="KW-0677">Repeat</keyword>
<dbReference type="InterPro" id="IPR036236">
    <property type="entry name" value="Znf_C2H2_sf"/>
</dbReference>
<evidence type="ECO:0000256" key="3">
    <source>
        <dbReference type="ARBA" id="ARBA00022737"/>
    </source>
</evidence>
<dbReference type="InParanoid" id="C3ZL32"/>
<dbReference type="Gene3D" id="3.30.160.60">
    <property type="entry name" value="Classic Zinc Finger"/>
    <property type="match status" value="3"/>
</dbReference>
<feature type="domain" description="C2H2-type" evidence="10">
    <location>
        <begin position="57"/>
        <end position="84"/>
    </location>
</feature>
<dbReference type="AlphaFoldDB" id="C3ZL32"/>
<evidence type="ECO:0000256" key="1">
    <source>
        <dbReference type="ARBA" id="ARBA00004123"/>
    </source>
</evidence>
<evidence type="ECO:0000256" key="6">
    <source>
        <dbReference type="ARBA" id="ARBA00023125"/>
    </source>
</evidence>
<feature type="region of interest" description="Disordered" evidence="9">
    <location>
        <begin position="1"/>
        <end position="49"/>
    </location>
</feature>
<keyword evidence="6" id="KW-0238">DNA-binding</keyword>
<proteinExistence type="predicted"/>
<accession>C3ZL32</accession>
<dbReference type="PROSITE" id="PS50157">
    <property type="entry name" value="ZINC_FINGER_C2H2_2"/>
    <property type="match status" value="2"/>
</dbReference>
<organism>
    <name type="scientific">Branchiostoma floridae</name>
    <name type="common">Florida lancelet</name>
    <name type="synonym">Amphioxus</name>
    <dbReference type="NCBI Taxonomy" id="7739"/>
    <lineage>
        <taxon>Eukaryota</taxon>
        <taxon>Metazoa</taxon>
        <taxon>Chordata</taxon>
        <taxon>Cephalochordata</taxon>
        <taxon>Leptocardii</taxon>
        <taxon>Amphioxiformes</taxon>
        <taxon>Branchiostomatidae</taxon>
        <taxon>Branchiostoma</taxon>
    </lineage>
</organism>
<dbReference type="FunFam" id="3.30.160.60:FF:003969">
    <property type="match status" value="1"/>
</dbReference>
<dbReference type="PANTHER" id="PTHR24392:SF31">
    <property type="entry name" value="C2H2-TYPE DOMAIN-CONTAINING PROTEIN"/>
    <property type="match status" value="1"/>
</dbReference>
<keyword evidence="4 8" id="KW-0863">Zinc-finger</keyword>
<evidence type="ECO:0000256" key="4">
    <source>
        <dbReference type="ARBA" id="ARBA00022771"/>
    </source>
</evidence>
<evidence type="ECO:0000313" key="11">
    <source>
        <dbReference type="EMBL" id="EEN46714.1"/>
    </source>
</evidence>
<feature type="domain" description="C2H2-type" evidence="10">
    <location>
        <begin position="85"/>
        <end position="112"/>
    </location>
</feature>
<dbReference type="InterPro" id="IPR013087">
    <property type="entry name" value="Znf_C2H2_type"/>
</dbReference>
<dbReference type="FunFam" id="3.30.160.60:FF:001059">
    <property type="entry name" value="Uncharacterized protein"/>
    <property type="match status" value="1"/>
</dbReference>
<dbReference type="Pfam" id="PF13465">
    <property type="entry name" value="zf-H2C2_2"/>
    <property type="match status" value="1"/>
</dbReference>
<feature type="compositionally biased region" description="Basic and acidic residues" evidence="9">
    <location>
        <begin position="26"/>
        <end position="49"/>
    </location>
</feature>
<keyword evidence="5" id="KW-0862">Zinc</keyword>
<dbReference type="GO" id="GO:0003677">
    <property type="term" value="F:DNA binding"/>
    <property type="evidence" value="ECO:0007669"/>
    <property type="project" value="UniProtKB-KW"/>
</dbReference>
<keyword evidence="2" id="KW-0479">Metal-binding</keyword>
<dbReference type="GO" id="GO:0005634">
    <property type="term" value="C:nucleus"/>
    <property type="evidence" value="ECO:0007669"/>
    <property type="project" value="UniProtKB-SubCell"/>
</dbReference>
<dbReference type="SMART" id="SM00355">
    <property type="entry name" value="ZnF_C2H2"/>
    <property type="match status" value="3"/>
</dbReference>
<gene>
    <name evidence="11" type="ORF">BRAFLDRAFT_89507</name>
</gene>
<dbReference type="EMBL" id="GG666640">
    <property type="protein sequence ID" value="EEN46714.1"/>
    <property type="molecule type" value="Genomic_DNA"/>
</dbReference>
<name>C3ZL32_BRAFL</name>
<evidence type="ECO:0000256" key="8">
    <source>
        <dbReference type="PROSITE-ProRule" id="PRU00042"/>
    </source>
</evidence>
<dbReference type="Pfam" id="PF00096">
    <property type="entry name" value="zf-C2H2"/>
    <property type="match status" value="1"/>
</dbReference>
<dbReference type="PANTHER" id="PTHR24392">
    <property type="entry name" value="ZINC FINGER PROTEIN"/>
    <property type="match status" value="1"/>
</dbReference>
<dbReference type="SUPFAM" id="SSF57667">
    <property type="entry name" value="beta-beta-alpha zinc fingers"/>
    <property type="match status" value="2"/>
</dbReference>
<reference evidence="11" key="1">
    <citation type="journal article" date="2008" name="Nature">
        <title>The amphioxus genome and the evolution of the chordate karyotype.</title>
        <authorList>
            <consortium name="US DOE Joint Genome Institute (JGI-PGF)"/>
            <person name="Putnam N.H."/>
            <person name="Butts T."/>
            <person name="Ferrier D.E.K."/>
            <person name="Furlong R.F."/>
            <person name="Hellsten U."/>
            <person name="Kawashima T."/>
            <person name="Robinson-Rechavi M."/>
            <person name="Shoguchi E."/>
            <person name="Terry A."/>
            <person name="Yu J.-K."/>
            <person name="Benito-Gutierrez E.L."/>
            <person name="Dubchak I."/>
            <person name="Garcia-Fernandez J."/>
            <person name="Gibson-Brown J.J."/>
            <person name="Grigoriev I.V."/>
            <person name="Horton A.C."/>
            <person name="de Jong P.J."/>
            <person name="Jurka J."/>
            <person name="Kapitonov V.V."/>
            <person name="Kohara Y."/>
            <person name="Kuroki Y."/>
            <person name="Lindquist E."/>
            <person name="Lucas S."/>
            <person name="Osoegawa K."/>
            <person name="Pennacchio L.A."/>
            <person name="Salamov A.A."/>
            <person name="Satou Y."/>
            <person name="Sauka-Spengler T."/>
            <person name="Schmutz J."/>
            <person name="Shin-I T."/>
            <person name="Toyoda A."/>
            <person name="Bronner-Fraser M."/>
            <person name="Fujiyama A."/>
            <person name="Holland L.Z."/>
            <person name="Holland P.W.H."/>
            <person name="Satoh N."/>
            <person name="Rokhsar D.S."/>
        </authorList>
    </citation>
    <scope>NUCLEOTIDE SEQUENCE [LARGE SCALE GENOMIC DNA]</scope>
    <source>
        <strain evidence="11">S238N-H82</strain>
        <tissue evidence="11">Testes</tissue>
    </source>
</reference>
<keyword evidence="7" id="KW-0539">Nucleus</keyword>
<evidence type="ECO:0000256" key="2">
    <source>
        <dbReference type="ARBA" id="ARBA00022723"/>
    </source>
</evidence>
<dbReference type="eggNOG" id="KOG1721">
    <property type="taxonomic scope" value="Eukaryota"/>
</dbReference>
<evidence type="ECO:0000256" key="7">
    <source>
        <dbReference type="ARBA" id="ARBA00023242"/>
    </source>
</evidence>
<evidence type="ECO:0000256" key="5">
    <source>
        <dbReference type="ARBA" id="ARBA00022833"/>
    </source>
</evidence>
<comment type="subcellular location">
    <subcellularLocation>
        <location evidence="1">Nucleus</location>
    </subcellularLocation>
</comment>
<sequence>MAEAGNGSPTAVPQNVCGGSPTGVLLDRDASKFEDKPTGTKTSLDSHPETHIAEKPYKCDQCDYSAAQKASLKQHLVIHTGEKPYICGECGYRSAYKGNLSKHMRTHTGEKPYKCDQCDYSAADKSALGYHLANTLMTNPTCVGSVGTGQF</sequence>
<dbReference type="GO" id="GO:0008270">
    <property type="term" value="F:zinc ion binding"/>
    <property type="evidence" value="ECO:0007669"/>
    <property type="project" value="UniProtKB-KW"/>
</dbReference>
<dbReference type="FunFam" id="3.30.160.60:FF:004067">
    <property type="match status" value="1"/>
</dbReference>
<evidence type="ECO:0000259" key="10">
    <source>
        <dbReference type="PROSITE" id="PS50157"/>
    </source>
</evidence>